<dbReference type="EMBL" id="JAHWGI010001079">
    <property type="protein sequence ID" value="KAK3922255.1"/>
    <property type="molecule type" value="Genomic_DNA"/>
</dbReference>
<dbReference type="GO" id="GO:0046983">
    <property type="term" value="F:protein dimerization activity"/>
    <property type="evidence" value="ECO:0007669"/>
    <property type="project" value="InterPro"/>
</dbReference>
<keyword evidence="4" id="KW-1185">Reference proteome</keyword>
<protein>
    <submittedName>
        <fullName evidence="3">Zinc finger BED domain-containing protein DAYSLEEPER</fullName>
    </submittedName>
</protein>
<dbReference type="PANTHER" id="PTHR23272:SF161">
    <property type="entry name" value="ZINC FINGER BED DOMAIN-CONTAINING PROTEIN RICESLEEPER 1-LIKE"/>
    <property type="match status" value="1"/>
</dbReference>
<evidence type="ECO:0000256" key="1">
    <source>
        <dbReference type="SAM" id="MobiDB-lite"/>
    </source>
</evidence>
<reference evidence="3" key="2">
    <citation type="journal article" date="2023" name="BMC Genomics">
        <title>Pest status, molecular evolution, and epigenetic factors derived from the genome assembly of Frankliniella fusca, a thysanopteran phytovirus vector.</title>
        <authorList>
            <person name="Catto M.A."/>
            <person name="Labadie P.E."/>
            <person name="Jacobson A.L."/>
            <person name="Kennedy G.G."/>
            <person name="Srinivasan R."/>
            <person name="Hunt B.G."/>
        </authorList>
    </citation>
    <scope>NUCLEOTIDE SEQUENCE</scope>
    <source>
        <strain evidence="3">PL_HMW_Pooled</strain>
    </source>
</reference>
<evidence type="ECO:0000313" key="4">
    <source>
        <dbReference type="Proteomes" id="UP001219518"/>
    </source>
</evidence>
<dbReference type="PANTHER" id="PTHR23272">
    <property type="entry name" value="BED FINGER-RELATED"/>
    <property type="match status" value="1"/>
</dbReference>
<dbReference type="Pfam" id="PF05699">
    <property type="entry name" value="Dimer_Tnp_hAT"/>
    <property type="match status" value="1"/>
</dbReference>
<dbReference type="AlphaFoldDB" id="A0AAE1HJ11"/>
<gene>
    <name evidence="3" type="ORF">KUF71_011729</name>
</gene>
<feature type="region of interest" description="Disordered" evidence="1">
    <location>
        <begin position="242"/>
        <end position="272"/>
    </location>
</feature>
<evidence type="ECO:0000259" key="2">
    <source>
        <dbReference type="Pfam" id="PF05699"/>
    </source>
</evidence>
<proteinExistence type="predicted"/>
<dbReference type="InterPro" id="IPR012337">
    <property type="entry name" value="RNaseH-like_sf"/>
</dbReference>
<evidence type="ECO:0000313" key="3">
    <source>
        <dbReference type="EMBL" id="KAK3922255.1"/>
    </source>
</evidence>
<accession>A0AAE1HJ11</accession>
<comment type="caution">
    <text evidence="3">The sequence shown here is derived from an EMBL/GenBank/DDBJ whole genome shotgun (WGS) entry which is preliminary data.</text>
</comment>
<sequence length="437" mass="49749">MYGLTYLGAISGQKEHLSLEDAVQGLGDHCLDDISAKDINDLVAVVAPVEGIASARKKEKIFVSSDQPEILRLTTPQENDSLLKVNLKSQIRTELQVLRVLEVITKAKLVINDILEKKGKGNIILSKDDQNIMGELIPILSRFEEAIKKFERDKEPSIIHVYPQYLQLQDALAPRFEDSAVIANLRSLLDRELLKKFYVNITSRHMIGMFLWPRFASLPHISVEERAEVLASVRKMCAEQESCVRRRGTSPDTQTTSPKRKRKGTEETPRRTNMLVKQDEVDRYLMLAANSRVKSKDFLKWWKEQSALLPTLSRVARAVLATPASSAASERQFSVAGRLICYLRNCLCPETVEDIMVVHNFLKKRGGKFSAGRPCEDSLELHCLRISYQLSVWYQMLSPIQTLKSPLEWGYQQENGSIKPKWRRKPQFSVKSLALTR</sequence>
<dbReference type="Proteomes" id="UP001219518">
    <property type="component" value="Unassembled WGS sequence"/>
</dbReference>
<feature type="domain" description="HAT C-terminal dimerisation" evidence="2">
    <location>
        <begin position="280"/>
        <end position="360"/>
    </location>
</feature>
<feature type="non-terminal residue" evidence="3">
    <location>
        <position position="437"/>
    </location>
</feature>
<dbReference type="InterPro" id="IPR008906">
    <property type="entry name" value="HATC_C_dom"/>
</dbReference>
<reference evidence="3" key="1">
    <citation type="submission" date="2021-07" db="EMBL/GenBank/DDBJ databases">
        <authorList>
            <person name="Catto M.A."/>
            <person name="Jacobson A."/>
            <person name="Kennedy G."/>
            <person name="Labadie P."/>
            <person name="Hunt B.G."/>
            <person name="Srinivasan R."/>
        </authorList>
    </citation>
    <scope>NUCLEOTIDE SEQUENCE</scope>
    <source>
        <strain evidence="3">PL_HMW_Pooled</strain>
        <tissue evidence="3">Head</tissue>
    </source>
</reference>
<organism evidence="3 4">
    <name type="scientific">Frankliniella fusca</name>
    <dbReference type="NCBI Taxonomy" id="407009"/>
    <lineage>
        <taxon>Eukaryota</taxon>
        <taxon>Metazoa</taxon>
        <taxon>Ecdysozoa</taxon>
        <taxon>Arthropoda</taxon>
        <taxon>Hexapoda</taxon>
        <taxon>Insecta</taxon>
        <taxon>Pterygota</taxon>
        <taxon>Neoptera</taxon>
        <taxon>Paraneoptera</taxon>
        <taxon>Thysanoptera</taxon>
        <taxon>Terebrantia</taxon>
        <taxon>Thripoidea</taxon>
        <taxon>Thripidae</taxon>
        <taxon>Frankliniella</taxon>
    </lineage>
</organism>
<name>A0AAE1HJ11_9NEOP</name>
<dbReference type="SUPFAM" id="SSF53098">
    <property type="entry name" value="Ribonuclease H-like"/>
    <property type="match status" value="1"/>
</dbReference>